<accession>A0A182FXV6</accession>
<reference evidence="1 2" key="1">
    <citation type="journal article" date="2017" name="G3 (Bethesda)">
        <title>The Physical Genome Mapping of Anopheles albimanus Corrected Scaffold Misassemblies and Identified Interarm Rearrangements in Genus Anopheles.</title>
        <authorList>
            <person name="Artemov G.N."/>
            <person name="Peery A.N."/>
            <person name="Jiang X."/>
            <person name="Tu Z."/>
            <person name="Stegniy V.N."/>
            <person name="Sharakhova M.V."/>
            <person name="Sharakhov I.V."/>
        </authorList>
    </citation>
    <scope>NUCLEOTIDE SEQUENCE [LARGE SCALE GENOMIC DNA]</scope>
    <source>
        <strain evidence="1 2">ALBI9_A</strain>
    </source>
</reference>
<name>A0A182FXV6_ANOAL</name>
<keyword evidence="2" id="KW-1185">Reference proteome</keyword>
<reference evidence="1" key="2">
    <citation type="submission" date="2022-08" db="UniProtKB">
        <authorList>
            <consortium name="EnsemblMetazoa"/>
        </authorList>
    </citation>
    <scope>IDENTIFICATION</scope>
    <source>
        <strain evidence="1">STECLA/ALBI9_A</strain>
    </source>
</reference>
<evidence type="ECO:0000313" key="2">
    <source>
        <dbReference type="Proteomes" id="UP000069272"/>
    </source>
</evidence>
<proteinExistence type="predicted"/>
<dbReference type="VEuPathDB" id="VectorBase:AALB014472"/>
<dbReference type="AlphaFoldDB" id="A0A182FXV6"/>
<sequence length="73" mass="8119">RNNEAPKLLPGWVNFLSPFCCRSATAATTTNLQQQKLATKKNSTGKYFGSNKSHNTHHQRCAETIEGTRLARS</sequence>
<organism evidence="1 2">
    <name type="scientific">Anopheles albimanus</name>
    <name type="common">New world malaria mosquito</name>
    <dbReference type="NCBI Taxonomy" id="7167"/>
    <lineage>
        <taxon>Eukaryota</taxon>
        <taxon>Metazoa</taxon>
        <taxon>Ecdysozoa</taxon>
        <taxon>Arthropoda</taxon>
        <taxon>Hexapoda</taxon>
        <taxon>Insecta</taxon>
        <taxon>Pterygota</taxon>
        <taxon>Neoptera</taxon>
        <taxon>Endopterygota</taxon>
        <taxon>Diptera</taxon>
        <taxon>Nematocera</taxon>
        <taxon>Culicoidea</taxon>
        <taxon>Culicidae</taxon>
        <taxon>Anophelinae</taxon>
        <taxon>Anopheles</taxon>
    </lineage>
</organism>
<evidence type="ECO:0000313" key="1">
    <source>
        <dbReference type="EnsemblMetazoa" id="AALB014472-PA"/>
    </source>
</evidence>
<dbReference type="EnsemblMetazoa" id="AALB014472-RA">
    <property type="protein sequence ID" value="AALB014472-PA"/>
    <property type="gene ID" value="AALB014472"/>
</dbReference>
<dbReference type="Proteomes" id="UP000069272">
    <property type="component" value="Chromosome 3L"/>
</dbReference>
<protein>
    <submittedName>
        <fullName evidence="1">Uncharacterized protein</fullName>
    </submittedName>
</protein>